<feature type="compositionally biased region" description="Polar residues" evidence="1">
    <location>
        <begin position="144"/>
        <end position="156"/>
    </location>
</feature>
<gene>
    <name evidence="2" type="ORF">OLC1_LOCUS16659</name>
</gene>
<feature type="compositionally biased region" description="Basic and acidic residues" evidence="1">
    <location>
        <begin position="157"/>
        <end position="166"/>
    </location>
</feature>
<dbReference type="Pfam" id="PF03004">
    <property type="entry name" value="Transposase_24"/>
    <property type="match status" value="1"/>
</dbReference>
<dbReference type="InterPro" id="IPR004252">
    <property type="entry name" value="Probable_transposase_24"/>
</dbReference>
<keyword evidence="3" id="KW-1185">Reference proteome</keyword>
<reference evidence="2" key="1">
    <citation type="submission" date="2023-03" db="EMBL/GenBank/DDBJ databases">
        <authorList>
            <person name="Julca I."/>
        </authorList>
    </citation>
    <scope>NUCLEOTIDE SEQUENCE</scope>
</reference>
<dbReference type="Proteomes" id="UP001161247">
    <property type="component" value="Chromosome 6"/>
</dbReference>
<organism evidence="2 3">
    <name type="scientific">Oldenlandia corymbosa var. corymbosa</name>
    <dbReference type="NCBI Taxonomy" id="529605"/>
    <lineage>
        <taxon>Eukaryota</taxon>
        <taxon>Viridiplantae</taxon>
        <taxon>Streptophyta</taxon>
        <taxon>Embryophyta</taxon>
        <taxon>Tracheophyta</taxon>
        <taxon>Spermatophyta</taxon>
        <taxon>Magnoliopsida</taxon>
        <taxon>eudicotyledons</taxon>
        <taxon>Gunneridae</taxon>
        <taxon>Pentapetalae</taxon>
        <taxon>asterids</taxon>
        <taxon>lamiids</taxon>
        <taxon>Gentianales</taxon>
        <taxon>Rubiaceae</taxon>
        <taxon>Rubioideae</taxon>
        <taxon>Spermacoceae</taxon>
        <taxon>Hedyotis-Oldenlandia complex</taxon>
        <taxon>Oldenlandia</taxon>
    </lineage>
</organism>
<name>A0AAV1DPG7_OLDCO</name>
<sequence>MEGRLIADGLKWKNLQQQPQWRKKKWQLLYRQVAVANTVVAVNQEEPRLNSCCQRKELLRSSKRNYAKAFHSEAADVKLVPLNILRQIVVIQNPPVIEATAVASAGGEGGVDHNAAGSESGPDHNHLSRSRKSLLHSKAKQALTPIQDTPISSTAASEKHAAENLRTEGVPEQATPFQKQATPPNSTESLAPYSSKNDGASTENDSSGKQSHNQGNHSSTHIPNVNHAAGSTANLQVRRQVWEVESRILHELVGWEVRKKSFTWDPEMEGQIKAAWSSLAANRYRDLTRDLREWDEQPGFIQEDVWASFKQHWETESFQKVRRRNAKNHKSSKKRPVHHTGGLVSFVEHMGRLECILGHKPLPYEVFAYTHTIRHDFKTFIDSNAKKVHAKYIRIKDRVIRALAEDSEPERELDEDALYLHVVGELATAYSELKGVEAAAVGGGARLRKSPFIIMFSVNFNSEWCGSEMTVDLLKWPSSLMT</sequence>
<feature type="compositionally biased region" description="Basic residues" evidence="1">
    <location>
        <begin position="127"/>
        <end position="139"/>
    </location>
</feature>
<feature type="compositionally biased region" description="Polar residues" evidence="1">
    <location>
        <begin position="175"/>
        <end position="226"/>
    </location>
</feature>
<dbReference type="AlphaFoldDB" id="A0AAV1DPG7"/>
<accession>A0AAV1DPG7</accession>
<evidence type="ECO:0000313" key="3">
    <source>
        <dbReference type="Proteomes" id="UP001161247"/>
    </source>
</evidence>
<feature type="region of interest" description="Disordered" evidence="1">
    <location>
        <begin position="106"/>
        <end position="226"/>
    </location>
</feature>
<evidence type="ECO:0000256" key="1">
    <source>
        <dbReference type="SAM" id="MobiDB-lite"/>
    </source>
</evidence>
<dbReference type="EMBL" id="OX459123">
    <property type="protein sequence ID" value="CAI9108598.1"/>
    <property type="molecule type" value="Genomic_DNA"/>
</dbReference>
<evidence type="ECO:0000313" key="2">
    <source>
        <dbReference type="EMBL" id="CAI9108598.1"/>
    </source>
</evidence>
<proteinExistence type="predicted"/>
<protein>
    <submittedName>
        <fullName evidence="2">OLC1v1008242C1</fullName>
    </submittedName>
</protein>